<gene>
    <name evidence="3" type="ORF">F3N42_08040</name>
</gene>
<keyword evidence="2" id="KW-0472">Membrane</keyword>
<dbReference type="Pfam" id="PF05137">
    <property type="entry name" value="PilN"/>
    <property type="match status" value="1"/>
</dbReference>
<accession>A0A5N0TD90</accession>
<keyword evidence="4" id="KW-1185">Reference proteome</keyword>
<name>A0A5N0TD90_9GAMM</name>
<evidence type="ECO:0000313" key="4">
    <source>
        <dbReference type="Proteomes" id="UP000325372"/>
    </source>
</evidence>
<dbReference type="EMBL" id="VYXP01000005">
    <property type="protein sequence ID" value="KAA9131269.1"/>
    <property type="molecule type" value="Genomic_DNA"/>
</dbReference>
<dbReference type="AlphaFoldDB" id="A0A5N0TD90"/>
<proteinExistence type="predicted"/>
<reference evidence="3 4" key="1">
    <citation type="submission" date="2019-09" db="EMBL/GenBank/DDBJ databases">
        <title>Wenzhouxiangella sp. Genome sequencing and assembly.</title>
        <authorList>
            <person name="Zhang R."/>
        </authorList>
    </citation>
    <scope>NUCLEOTIDE SEQUENCE [LARGE SCALE GENOMIC DNA]</scope>
    <source>
        <strain evidence="3 4">W260</strain>
    </source>
</reference>
<dbReference type="Proteomes" id="UP000325372">
    <property type="component" value="Unassembled WGS sequence"/>
</dbReference>
<dbReference type="GO" id="GO:0043683">
    <property type="term" value="P:type IV pilus assembly"/>
    <property type="evidence" value="ECO:0007669"/>
    <property type="project" value="TreeGrafter"/>
</dbReference>
<feature type="transmembrane region" description="Helical" evidence="2">
    <location>
        <begin position="21"/>
        <end position="43"/>
    </location>
</feature>
<protein>
    <submittedName>
        <fullName evidence="3">PilN domain-containing protein</fullName>
    </submittedName>
</protein>
<feature type="coiled-coil region" evidence="1">
    <location>
        <begin position="47"/>
        <end position="91"/>
    </location>
</feature>
<dbReference type="InterPro" id="IPR007813">
    <property type="entry name" value="PilN"/>
</dbReference>
<dbReference type="GO" id="GO:0043107">
    <property type="term" value="P:type IV pilus-dependent motility"/>
    <property type="evidence" value="ECO:0007669"/>
    <property type="project" value="TreeGrafter"/>
</dbReference>
<keyword evidence="1" id="KW-0175">Coiled coil</keyword>
<dbReference type="RefSeq" id="WP_150863919.1">
    <property type="nucleotide sequence ID" value="NZ_VYXP01000005.1"/>
</dbReference>
<dbReference type="PANTHER" id="PTHR40278">
    <property type="entry name" value="DNA UTILIZATION PROTEIN HOFN"/>
    <property type="match status" value="1"/>
</dbReference>
<organism evidence="3 4">
    <name type="scientific">Marinihelvus fidelis</name>
    <dbReference type="NCBI Taxonomy" id="2613842"/>
    <lineage>
        <taxon>Bacteria</taxon>
        <taxon>Pseudomonadati</taxon>
        <taxon>Pseudomonadota</taxon>
        <taxon>Gammaproteobacteria</taxon>
        <taxon>Chromatiales</taxon>
        <taxon>Wenzhouxiangellaceae</taxon>
        <taxon>Marinihelvus</taxon>
    </lineage>
</organism>
<keyword evidence="2" id="KW-0812">Transmembrane</keyword>
<dbReference type="PANTHER" id="PTHR40278:SF2">
    <property type="entry name" value="TYPE IV PILUS INNER MEMBRANE COMPONENT PILN"/>
    <property type="match status" value="1"/>
</dbReference>
<sequence length="198" mass="22230">MARINLLPWREEQRQERQKKFMVSALMTAILGVVLVFIVGMFFDQRIAHQEMRNRTIQAEIARLESQIRKIEQLEQTRARLLSRKRIIERLQASRSLTVELLDQLAKTIPVGITLNSITQQGMAVSLAGTSQSNARVSAYLQSLADNDLFVEPDLSIVRAADRPASSVEPYDFEIRVKLRPIAEEEDVAVGAGTGGAQ</sequence>
<comment type="caution">
    <text evidence="3">The sequence shown here is derived from an EMBL/GenBank/DDBJ whole genome shotgun (WGS) entry which is preliminary data.</text>
</comment>
<evidence type="ECO:0000313" key="3">
    <source>
        <dbReference type="EMBL" id="KAA9131269.1"/>
    </source>
</evidence>
<keyword evidence="2" id="KW-1133">Transmembrane helix</keyword>
<dbReference type="InterPro" id="IPR052534">
    <property type="entry name" value="Extracell_DNA_Util/SecSys_Comp"/>
</dbReference>
<evidence type="ECO:0000256" key="2">
    <source>
        <dbReference type="SAM" id="Phobius"/>
    </source>
</evidence>
<evidence type="ECO:0000256" key="1">
    <source>
        <dbReference type="SAM" id="Coils"/>
    </source>
</evidence>